<feature type="binding site" evidence="7 8">
    <location>
        <position position="118"/>
    </location>
    <ligand>
        <name>S-adenosyl-L-methionine</name>
        <dbReference type="ChEBI" id="CHEBI:59789"/>
    </ligand>
</feature>
<dbReference type="InterPro" id="IPR029063">
    <property type="entry name" value="SAM-dependent_MTases_sf"/>
</dbReference>
<gene>
    <name evidence="7 10" type="primary">rsmA</name>
    <name evidence="7" type="synonym">ksgA</name>
    <name evidence="10" type="ORF">DC3_09160</name>
</gene>
<dbReference type="GO" id="GO:0052908">
    <property type="term" value="F:16S rRNA (adenine(1518)-N(6)/adenine(1519)-N(6))-dimethyltransferase activity"/>
    <property type="evidence" value="ECO:0007669"/>
    <property type="project" value="UniProtKB-EC"/>
</dbReference>
<evidence type="ECO:0000256" key="8">
    <source>
        <dbReference type="PROSITE-ProRule" id="PRU01026"/>
    </source>
</evidence>
<keyword evidence="5 7" id="KW-0949">S-adenosyl-L-methionine</keyword>
<evidence type="ECO:0000256" key="6">
    <source>
        <dbReference type="ARBA" id="ARBA00022884"/>
    </source>
</evidence>
<dbReference type="Gene3D" id="1.10.8.100">
    <property type="entry name" value="Ribosomal RNA adenine dimethylase-like, domain 2"/>
    <property type="match status" value="1"/>
</dbReference>
<evidence type="ECO:0000313" key="10">
    <source>
        <dbReference type="EMBL" id="GEM45281.1"/>
    </source>
</evidence>
<proteinExistence type="inferred from homology"/>
<comment type="similarity">
    <text evidence="7">Belongs to the class I-like SAM-binding methyltransferase superfamily. rRNA adenine N(6)-methyltransferase family. RsmA subfamily.</text>
</comment>
<dbReference type="GO" id="GO:0003723">
    <property type="term" value="F:RNA binding"/>
    <property type="evidence" value="ECO:0007669"/>
    <property type="project" value="UniProtKB-UniRule"/>
</dbReference>
<evidence type="ECO:0000256" key="4">
    <source>
        <dbReference type="ARBA" id="ARBA00022679"/>
    </source>
</evidence>
<dbReference type="Gene3D" id="3.40.50.150">
    <property type="entry name" value="Vaccinia Virus protein VP39"/>
    <property type="match status" value="1"/>
</dbReference>
<dbReference type="GO" id="GO:0005829">
    <property type="term" value="C:cytosol"/>
    <property type="evidence" value="ECO:0007669"/>
    <property type="project" value="TreeGrafter"/>
</dbReference>
<comment type="subcellular location">
    <subcellularLocation>
        <location evidence="7">Cytoplasm</location>
    </subcellularLocation>
</comment>
<sequence length="269" mass="29471">MEAPLYSPKVVHDLLERYGMRPTKAFGQNFLIDGNILRMIVQAGEPAGTVFEVGPGLGVLTRELAASGLKVITLEKDERLRPVLEETLAGLENVQVVWGDALEYPWQDVPEGSVLIANLPYYISTAILTRIFESGRFKRATFLVQKEVAQRLVAPPGTDQYGFLSALTALHGKARIVKDVPKGAFYPAPDVTSSVVRVDLSGQKPPRSLLRLLEAGLAHRRKTLRNNLQSAGYPVQKIDEVLAALGISPTIRAEALSYAHWQGLHEALA</sequence>
<dbReference type="InterPro" id="IPR011530">
    <property type="entry name" value="rRNA_adenine_dimethylase"/>
</dbReference>
<dbReference type="PROSITE" id="PS01131">
    <property type="entry name" value="RRNA_A_DIMETH"/>
    <property type="match status" value="1"/>
</dbReference>
<name>A0A511MY53_DEIC1</name>
<evidence type="ECO:0000256" key="1">
    <source>
        <dbReference type="ARBA" id="ARBA00022490"/>
    </source>
</evidence>
<dbReference type="InterPro" id="IPR020596">
    <property type="entry name" value="rRNA_Ade_Mease_Trfase_CS"/>
</dbReference>
<feature type="binding site" evidence="7 8">
    <location>
        <position position="75"/>
    </location>
    <ligand>
        <name>S-adenosyl-L-methionine</name>
        <dbReference type="ChEBI" id="CHEBI:59789"/>
    </ligand>
</feature>
<feature type="binding site" evidence="7 8">
    <location>
        <position position="54"/>
    </location>
    <ligand>
        <name>S-adenosyl-L-methionine</name>
        <dbReference type="ChEBI" id="CHEBI:59789"/>
    </ligand>
</feature>
<dbReference type="InterPro" id="IPR020598">
    <property type="entry name" value="rRNA_Ade_methylase_Trfase_N"/>
</dbReference>
<dbReference type="EMBL" id="BJXB01000003">
    <property type="protein sequence ID" value="GEM45281.1"/>
    <property type="molecule type" value="Genomic_DNA"/>
</dbReference>
<keyword evidence="6 7" id="KW-0694">RNA-binding</keyword>
<evidence type="ECO:0000259" key="9">
    <source>
        <dbReference type="SMART" id="SM00650"/>
    </source>
</evidence>
<dbReference type="EC" id="2.1.1.182" evidence="7"/>
<comment type="function">
    <text evidence="7">Specifically dimethylates two adjacent adenosines (A1518 and A1519) in the loop of a conserved hairpin near the 3'-end of 16S rRNA in the 30S particle. May play a critical role in biogenesis of 30S subunits.</text>
</comment>
<feature type="binding site" evidence="7 8">
    <location>
        <position position="31"/>
    </location>
    <ligand>
        <name>S-adenosyl-L-methionine</name>
        <dbReference type="ChEBI" id="CHEBI:59789"/>
    </ligand>
</feature>
<comment type="caution">
    <text evidence="10">The sequence shown here is derived from an EMBL/GenBank/DDBJ whole genome shotgun (WGS) entry which is preliminary data.</text>
</comment>
<dbReference type="AlphaFoldDB" id="A0A511MY53"/>
<accession>A0A511MY53</accession>
<dbReference type="SUPFAM" id="SSF53335">
    <property type="entry name" value="S-adenosyl-L-methionine-dependent methyltransferases"/>
    <property type="match status" value="1"/>
</dbReference>
<evidence type="ECO:0000256" key="3">
    <source>
        <dbReference type="ARBA" id="ARBA00022603"/>
    </source>
</evidence>
<evidence type="ECO:0000256" key="5">
    <source>
        <dbReference type="ARBA" id="ARBA00022691"/>
    </source>
</evidence>
<keyword evidence="4 7" id="KW-0808">Transferase</keyword>
<evidence type="ECO:0000256" key="2">
    <source>
        <dbReference type="ARBA" id="ARBA00022552"/>
    </source>
</evidence>
<dbReference type="InterPro" id="IPR001737">
    <property type="entry name" value="KsgA/Erm"/>
</dbReference>
<dbReference type="Pfam" id="PF00398">
    <property type="entry name" value="RrnaAD"/>
    <property type="match status" value="1"/>
</dbReference>
<feature type="domain" description="Ribosomal RNA adenine methylase transferase N-terminal" evidence="9">
    <location>
        <begin position="36"/>
        <end position="202"/>
    </location>
</feature>
<evidence type="ECO:0000256" key="7">
    <source>
        <dbReference type="HAMAP-Rule" id="MF_00607"/>
    </source>
</evidence>
<comment type="catalytic activity">
    <reaction evidence="7">
        <text>adenosine(1518)/adenosine(1519) in 16S rRNA + 4 S-adenosyl-L-methionine = N(6)-dimethyladenosine(1518)/N(6)-dimethyladenosine(1519) in 16S rRNA + 4 S-adenosyl-L-homocysteine + 4 H(+)</text>
        <dbReference type="Rhea" id="RHEA:19609"/>
        <dbReference type="Rhea" id="RHEA-COMP:10232"/>
        <dbReference type="Rhea" id="RHEA-COMP:10233"/>
        <dbReference type="ChEBI" id="CHEBI:15378"/>
        <dbReference type="ChEBI" id="CHEBI:57856"/>
        <dbReference type="ChEBI" id="CHEBI:59789"/>
        <dbReference type="ChEBI" id="CHEBI:74411"/>
        <dbReference type="ChEBI" id="CHEBI:74493"/>
        <dbReference type="EC" id="2.1.1.182"/>
    </reaction>
</comment>
<dbReference type="Proteomes" id="UP000321306">
    <property type="component" value="Unassembled WGS sequence"/>
</dbReference>
<dbReference type="PANTHER" id="PTHR11727">
    <property type="entry name" value="DIMETHYLADENOSINE TRANSFERASE"/>
    <property type="match status" value="1"/>
</dbReference>
<evidence type="ECO:0000313" key="11">
    <source>
        <dbReference type="Proteomes" id="UP000321306"/>
    </source>
</evidence>
<dbReference type="OrthoDB" id="9814755at2"/>
<feature type="binding site" evidence="7 8">
    <location>
        <position position="100"/>
    </location>
    <ligand>
        <name>S-adenosyl-L-methionine</name>
        <dbReference type="ChEBI" id="CHEBI:59789"/>
    </ligand>
</feature>
<keyword evidence="2 7" id="KW-0698">rRNA processing</keyword>
<keyword evidence="3 7" id="KW-0489">Methyltransferase</keyword>
<organism evidence="10 11">
    <name type="scientific">Deinococcus cellulosilyticus (strain DSM 18568 / NBRC 106333 / KACC 11606 / 5516J-15)</name>
    <dbReference type="NCBI Taxonomy" id="1223518"/>
    <lineage>
        <taxon>Bacteria</taxon>
        <taxon>Thermotogati</taxon>
        <taxon>Deinococcota</taxon>
        <taxon>Deinococci</taxon>
        <taxon>Deinococcales</taxon>
        <taxon>Deinococcaceae</taxon>
        <taxon>Deinococcus</taxon>
    </lineage>
</organism>
<reference evidence="10 11" key="1">
    <citation type="submission" date="2019-07" db="EMBL/GenBank/DDBJ databases">
        <title>Whole genome shotgun sequence of Deinococcus cellulosilyticus NBRC 106333.</title>
        <authorList>
            <person name="Hosoyama A."/>
            <person name="Uohara A."/>
            <person name="Ohji S."/>
            <person name="Ichikawa N."/>
        </authorList>
    </citation>
    <scope>NUCLEOTIDE SEQUENCE [LARGE SCALE GENOMIC DNA]</scope>
    <source>
        <strain evidence="10 11">NBRC 106333</strain>
    </source>
</reference>
<dbReference type="InterPro" id="IPR023165">
    <property type="entry name" value="rRNA_Ade_diMease-like_C"/>
</dbReference>
<feature type="binding site" evidence="7 8">
    <location>
        <position position="29"/>
    </location>
    <ligand>
        <name>S-adenosyl-L-methionine</name>
        <dbReference type="ChEBI" id="CHEBI:59789"/>
    </ligand>
</feature>
<protein>
    <recommendedName>
        <fullName evidence="7">Ribosomal RNA small subunit methyltransferase A</fullName>
        <ecNumber evidence="7">2.1.1.182</ecNumber>
    </recommendedName>
    <alternativeName>
        <fullName evidence="7">16S rRNA (adenine(1518)-N(6)/adenine(1519)-N(6))-dimethyltransferase</fullName>
    </alternativeName>
    <alternativeName>
        <fullName evidence="7">16S rRNA dimethyladenosine transferase</fullName>
    </alternativeName>
    <alternativeName>
        <fullName evidence="7">16S rRNA dimethylase</fullName>
    </alternativeName>
    <alternativeName>
        <fullName evidence="7">S-adenosylmethionine-6-N', N'-adenosyl(rRNA) dimethyltransferase</fullName>
    </alternativeName>
</protein>
<keyword evidence="11" id="KW-1185">Reference proteome</keyword>
<dbReference type="CDD" id="cd02440">
    <property type="entry name" value="AdoMet_MTases"/>
    <property type="match status" value="1"/>
</dbReference>
<dbReference type="PROSITE" id="PS51689">
    <property type="entry name" value="SAM_RNA_A_N6_MT"/>
    <property type="match status" value="1"/>
</dbReference>
<dbReference type="HAMAP" id="MF_00607">
    <property type="entry name" value="16SrRNA_methyltr_A"/>
    <property type="match status" value="1"/>
</dbReference>
<dbReference type="PANTHER" id="PTHR11727:SF7">
    <property type="entry name" value="DIMETHYLADENOSINE TRANSFERASE-RELATED"/>
    <property type="match status" value="1"/>
</dbReference>
<dbReference type="SMART" id="SM00650">
    <property type="entry name" value="rADc"/>
    <property type="match status" value="1"/>
</dbReference>
<dbReference type="NCBIfam" id="TIGR00755">
    <property type="entry name" value="ksgA"/>
    <property type="match status" value="1"/>
</dbReference>
<keyword evidence="1 7" id="KW-0963">Cytoplasm</keyword>